<evidence type="ECO:0000313" key="1">
    <source>
        <dbReference type="EMBL" id="KKN77653.1"/>
    </source>
</evidence>
<comment type="caution">
    <text evidence="1">The sequence shown here is derived from an EMBL/GenBank/DDBJ whole genome shotgun (WGS) entry which is preliminary data.</text>
</comment>
<dbReference type="EMBL" id="LAZR01000275">
    <property type="protein sequence ID" value="KKN77653.1"/>
    <property type="molecule type" value="Genomic_DNA"/>
</dbReference>
<dbReference type="Gene3D" id="3.40.91.30">
    <property type="match status" value="1"/>
</dbReference>
<organism evidence="1">
    <name type="scientific">marine sediment metagenome</name>
    <dbReference type="NCBI Taxonomy" id="412755"/>
    <lineage>
        <taxon>unclassified sequences</taxon>
        <taxon>metagenomes</taxon>
        <taxon>ecological metagenomes</taxon>
    </lineage>
</organism>
<sequence length="241" mass="28170">MAKTLDLLDSPQLFEVGPVVETTIEPRKDMYGVIGYWPKGGSTNGGLKVNCTRGEYRMAKVPSIMLTKGKGIMARYITEHREFLTRTGKDSQSVGGLWTAYTLKSKRESRFALLLEHLIRTGDVIQWWYEPHRFRCKRLYRNERLYTPDFLVHLQEDVFDTGTKSVWVEVKAKLDQNGKTRFHCLYSSLPWIKDRMLLIVDREPTGNSKTARRQRVLQDGSLRFIRRVLYANTWYPKFGIR</sequence>
<proteinExistence type="predicted"/>
<protein>
    <submittedName>
        <fullName evidence="1">Uncharacterized protein</fullName>
    </submittedName>
</protein>
<name>A0A0F9WGY3_9ZZZZ</name>
<dbReference type="AlphaFoldDB" id="A0A0F9WGY3"/>
<gene>
    <name evidence="1" type="ORF">LCGC14_0357780</name>
</gene>
<accession>A0A0F9WGY3</accession>
<reference evidence="1" key="1">
    <citation type="journal article" date="2015" name="Nature">
        <title>Complex archaea that bridge the gap between prokaryotes and eukaryotes.</title>
        <authorList>
            <person name="Spang A."/>
            <person name="Saw J.H."/>
            <person name="Jorgensen S.L."/>
            <person name="Zaremba-Niedzwiedzka K."/>
            <person name="Martijn J."/>
            <person name="Lind A.E."/>
            <person name="van Eijk R."/>
            <person name="Schleper C."/>
            <person name="Guy L."/>
            <person name="Ettema T.J."/>
        </authorList>
    </citation>
    <scope>NUCLEOTIDE SEQUENCE</scope>
</reference>